<feature type="compositionally biased region" description="Basic and acidic residues" evidence="1">
    <location>
        <begin position="10"/>
        <end position="20"/>
    </location>
</feature>
<dbReference type="EnsemblMetazoa" id="GPPI047888-RA">
    <property type="protein sequence ID" value="GPPI047888-PA"/>
    <property type="gene ID" value="GPPI047888"/>
</dbReference>
<accession>A0A1B0C383</accession>
<dbReference type="Proteomes" id="UP000092460">
    <property type="component" value="Unassembled WGS sequence"/>
</dbReference>
<sequence length="61" mass="6649">MRQLTSMRSSIEKDNGKGKDAGSPSSMLCSGMNLDLTNAVATFLRSSEMLYELVELFAIDS</sequence>
<reference evidence="2" key="2">
    <citation type="submission" date="2020-05" db="UniProtKB">
        <authorList>
            <consortium name="EnsemblMetazoa"/>
        </authorList>
    </citation>
    <scope>IDENTIFICATION</scope>
    <source>
        <strain evidence="2">IAEA</strain>
    </source>
</reference>
<dbReference type="EMBL" id="JXJN01024859">
    <property type="status" value="NOT_ANNOTATED_CDS"/>
    <property type="molecule type" value="Genomic_DNA"/>
</dbReference>
<dbReference type="VEuPathDB" id="VectorBase:GPPI047888"/>
<organism evidence="2 3">
    <name type="scientific">Glossina palpalis gambiensis</name>
    <dbReference type="NCBI Taxonomy" id="67801"/>
    <lineage>
        <taxon>Eukaryota</taxon>
        <taxon>Metazoa</taxon>
        <taxon>Ecdysozoa</taxon>
        <taxon>Arthropoda</taxon>
        <taxon>Hexapoda</taxon>
        <taxon>Insecta</taxon>
        <taxon>Pterygota</taxon>
        <taxon>Neoptera</taxon>
        <taxon>Endopterygota</taxon>
        <taxon>Diptera</taxon>
        <taxon>Brachycera</taxon>
        <taxon>Muscomorpha</taxon>
        <taxon>Hippoboscoidea</taxon>
        <taxon>Glossinidae</taxon>
        <taxon>Glossina</taxon>
    </lineage>
</organism>
<dbReference type="AlphaFoldDB" id="A0A1B0C383"/>
<reference evidence="3" key="1">
    <citation type="submission" date="2015-01" db="EMBL/GenBank/DDBJ databases">
        <authorList>
            <person name="Aksoy S."/>
            <person name="Warren W."/>
            <person name="Wilson R.K."/>
        </authorList>
    </citation>
    <scope>NUCLEOTIDE SEQUENCE [LARGE SCALE GENOMIC DNA]</scope>
    <source>
        <strain evidence="3">IAEA</strain>
    </source>
</reference>
<name>A0A1B0C383_9MUSC</name>
<keyword evidence="3" id="KW-1185">Reference proteome</keyword>
<evidence type="ECO:0000313" key="2">
    <source>
        <dbReference type="EnsemblMetazoa" id="GPPI047888-PA"/>
    </source>
</evidence>
<evidence type="ECO:0000313" key="3">
    <source>
        <dbReference type="Proteomes" id="UP000092460"/>
    </source>
</evidence>
<proteinExistence type="predicted"/>
<feature type="region of interest" description="Disordered" evidence="1">
    <location>
        <begin position="1"/>
        <end position="24"/>
    </location>
</feature>
<protein>
    <submittedName>
        <fullName evidence="2">Uncharacterized protein</fullName>
    </submittedName>
</protein>
<evidence type="ECO:0000256" key="1">
    <source>
        <dbReference type="SAM" id="MobiDB-lite"/>
    </source>
</evidence>